<evidence type="ECO:0000256" key="3">
    <source>
        <dbReference type="ARBA" id="ARBA00023163"/>
    </source>
</evidence>
<dbReference type="PROSITE" id="PS01117">
    <property type="entry name" value="HTH_MARR_1"/>
    <property type="match status" value="1"/>
</dbReference>
<keyword evidence="3" id="KW-0804">Transcription</keyword>
<reference evidence="6" key="1">
    <citation type="submission" date="2017-06" db="EMBL/GenBank/DDBJ databases">
        <authorList>
            <person name="Varghese N."/>
            <person name="Submissions S."/>
        </authorList>
    </citation>
    <scope>NUCLEOTIDE SEQUENCE [LARGE SCALE GENOMIC DNA]</scope>
    <source>
        <strain evidence="6">Ca-68</strain>
    </source>
</reference>
<dbReference type="InterPro" id="IPR023187">
    <property type="entry name" value="Tscrpt_reg_MarR-type_CS"/>
</dbReference>
<dbReference type="RefSeq" id="WP_089375294.1">
    <property type="nucleotide sequence ID" value="NZ_FZOA01000004.1"/>
</dbReference>
<dbReference type="Gene3D" id="1.10.10.10">
    <property type="entry name" value="Winged helix-like DNA-binding domain superfamily/Winged helix DNA-binding domain"/>
    <property type="match status" value="1"/>
</dbReference>
<evidence type="ECO:0000259" key="4">
    <source>
        <dbReference type="PROSITE" id="PS50995"/>
    </source>
</evidence>
<dbReference type="Proteomes" id="UP000198305">
    <property type="component" value="Unassembled WGS sequence"/>
</dbReference>
<dbReference type="Pfam" id="PF01047">
    <property type="entry name" value="MarR"/>
    <property type="match status" value="1"/>
</dbReference>
<evidence type="ECO:0000256" key="2">
    <source>
        <dbReference type="ARBA" id="ARBA00023125"/>
    </source>
</evidence>
<dbReference type="PRINTS" id="PR00598">
    <property type="entry name" value="HTHMARR"/>
</dbReference>
<dbReference type="SMART" id="SM00347">
    <property type="entry name" value="HTH_MARR"/>
    <property type="match status" value="1"/>
</dbReference>
<dbReference type="InterPro" id="IPR000835">
    <property type="entry name" value="HTH_MarR-typ"/>
</dbReference>
<dbReference type="InterPro" id="IPR036390">
    <property type="entry name" value="WH_DNA-bd_sf"/>
</dbReference>
<feature type="domain" description="HTH marR-type" evidence="4">
    <location>
        <begin position="27"/>
        <end position="161"/>
    </location>
</feature>
<proteinExistence type="predicted"/>
<accession>A0A238ZBS0</accession>
<keyword evidence="1" id="KW-0805">Transcription regulation</keyword>
<protein>
    <submittedName>
        <fullName evidence="5">DNA-binding transcriptional regulator, MarR family</fullName>
    </submittedName>
</protein>
<evidence type="ECO:0000313" key="6">
    <source>
        <dbReference type="Proteomes" id="UP000198305"/>
    </source>
</evidence>
<dbReference type="SUPFAM" id="SSF46785">
    <property type="entry name" value="Winged helix' DNA-binding domain"/>
    <property type="match status" value="1"/>
</dbReference>
<keyword evidence="6" id="KW-1185">Reference proteome</keyword>
<keyword evidence="2 5" id="KW-0238">DNA-binding</keyword>
<dbReference type="OrthoDB" id="9787636at2"/>
<dbReference type="PANTHER" id="PTHR42756">
    <property type="entry name" value="TRANSCRIPTIONAL REGULATOR, MARR"/>
    <property type="match status" value="1"/>
</dbReference>
<gene>
    <name evidence="5" type="ORF">SAMN05192560_1178</name>
</gene>
<dbReference type="PANTHER" id="PTHR42756:SF1">
    <property type="entry name" value="TRANSCRIPTIONAL REPRESSOR OF EMRAB OPERON"/>
    <property type="match status" value="1"/>
</dbReference>
<organism evidence="5 6">
    <name type="scientific">Methylobacillus rhizosphaerae</name>
    <dbReference type="NCBI Taxonomy" id="551994"/>
    <lineage>
        <taxon>Bacteria</taxon>
        <taxon>Pseudomonadati</taxon>
        <taxon>Pseudomonadota</taxon>
        <taxon>Betaproteobacteria</taxon>
        <taxon>Nitrosomonadales</taxon>
        <taxon>Methylophilaceae</taxon>
        <taxon>Methylobacillus</taxon>
    </lineage>
</organism>
<dbReference type="GO" id="GO:0003700">
    <property type="term" value="F:DNA-binding transcription factor activity"/>
    <property type="evidence" value="ECO:0007669"/>
    <property type="project" value="InterPro"/>
</dbReference>
<dbReference type="GO" id="GO:0003677">
    <property type="term" value="F:DNA binding"/>
    <property type="evidence" value="ECO:0007669"/>
    <property type="project" value="UniProtKB-KW"/>
</dbReference>
<name>A0A238ZBS0_9PROT</name>
<sequence length="169" mass="19023">MLLIKELPTSESLKKFSGYYPGADIVAIWEFVNILRAASNLSEALDKMLAQHGLLQGRWWVLVLLLREDNLSSSPSELAEKAGVTKATMTGFIDGLEHEGLVSRLTDRKDRRKLKIKLTAAGRQKLDEVMPIYYTNVTTLMSQLSLQHRQDVVRHMQSLGANADIMKNL</sequence>
<dbReference type="AlphaFoldDB" id="A0A238ZBS0"/>
<dbReference type="InterPro" id="IPR036388">
    <property type="entry name" value="WH-like_DNA-bd_sf"/>
</dbReference>
<dbReference type="PROSITE" id="PS50995">
    <property type="entry name" value="HTH_MARR_2"/>
    <property type="match status" value="1"/>
</dbReference>
<dbReference type="EMBL" id="FZOA01000004">
    <property type="protein sequence ID" value="SNR80438.1"/>
    <property type="molecule type" value="Genomic_DNA"/>
</dbReference>
<evidence type="ECO:0000256" key="1">
    <source>
        <dbReference type="ARBA" id="ARBA00023015"/>
    </source>
</evidence>
<evidence type="ECO:0000313" key="5">
    <source>
        <dbReference type="EMBL" id="SNR80438.1"/>
    </source>
</evidence>